<protein>
    <submittedName>
        <fullName evidence="2">Uncharacterized protein</fullName>
    </submittedName>
</protein>
<dbReference type="Proteomes" id="UP000255529">
    <property type="component" value="Unassembled WGS sequence"/>
</dbReference>
<name>A0A380AH21_9GAMM</name>
<dbReference type="AntiFam" id="ANF00143">
    <property type="entry name" value="Shadow ORF (opposite mdtB)"/>
</dbReference>
<feature type="region of interest" description="Disordered" evidence="1">
    <location>
        <begin position="147"/>
        <end position="176"/>
    </location>
</feature>
<dbReference type="AlphaFoldDB" id="A0A380AH21"/>
<evidence type="ECO:0000313" key="2">
    <source>
        <dbReference type="EMBL" id="SUI79817.1"/>
    </source>
</evidence>
<reference evidence="2 3" key="1">
    <citation type="submission" date="2018-06" db="EMBL/GenBank/DDBJ databases">
        <authorList>
            <consortium name="Pathogen Informatics"/>
            <person name="Doyle S."/>
        </authorList>
    </citation>
    <scope>NUCLEOTIDE SEQUENCE [LARGE SCALE GENOMIC DNA]</scope>
    <source>
        <strain evidence="2 3">NCTC11544</strain>
    </source>
</reference>
<accession>A0A380AH21</accession>
<evidence type="ECO:0000313" key="3">
    <source>
        <dbReference type="Proteomes" id="UP000255529"/>
    </source>
</evidence>
<feature type="region of interest" description="Disordered" evidence="1">
    <location>
        <begin position="47"/>
        <end position="76"/>
    </location>
</feature>
<dbReference type="EMBL" id="UGYN01000002">
    <property type="protein sequence ID" value="SUI79817.1"/>
    <property type="molecule type" value="Genomic_DNA"/>
</dbReference>
<proteinExistence type="predicted"/>
<gene>
    <name evidence="2" type="ORF">NCTC11544_04045</name>
</gene>
<evidence type="ECO:0000256" key="1">
    <source>
        <dbReference type="SAM" id="MobiDB-lite"/>
    </source>
</evidence>
<sequence length="176" mass="20603">MTLSPLFQHLMHVLDHHDCRIHHRAYRDGYPAQRHDIGVHPLIMHHHKGTENTQRQRDHRHQRRTEMEQEQSADQRHHDKLFQQLVGQGFDGVFNQLRAIVNRNDFHSRRQRPLNLLQFHLQRVNGFQRIFTVAHHHNAACHFPFPRSVPPRPGGSQALHAASPPATAGSARHRAR</sequence>
<organism evidence="2 3">
    <name type="scientific">Serratia quinivorans</name>
    <dbReference type="NCBI Taxonomy" id="137545"/>
    <lineage>
        <taxon>Bacteria</taxon>
        <taxon>Pseudomonadati</taxon>
        <taxon>Pseudomonadota</taxon>
        <taxon>Gammaproteobacteria</taxon>
        <taxon>Enterobacterales</taxon>
        <taxon>Yersiniaceae</taxon>
        <taxon>Serratia</taxon>
    </lineage>
</organism>